<reference evidence="5" key="1">
    <citation type="submission" date="2016-07" db="EMBL/GenBank/DDBJ databases">
        <authorList>
            <person name="Greninger A.L."/>
            <person name="Makhsous N."/>
            <person name="Shean R."/>
            <person name="Jerome K."/>
            <person name="Haman K."/>
        </authorList>
    </citation>
    <scope>NUCLEOTIDE SEQUENCE</scope>
    <source>
        <strain evidence="5">UW1</strain>
    </source>
</reference>
<dbReference type="InterPro" id="IPR043502">
    <property type="entry name" value="DNA/RNA_pol_sf"/>
</dbReference>
<protein>
    <submittedName>
        <fullName evidence="5">RNA-dependent RNA polymerase</fullName>
    </submittedName>
</protein>
<evidence type="ECO:0000313" key="5">
    <source>
        <dbReference type="EMBL" id="AOC55075.1"/>
    </source>
</evidence>
<organism evidence="5">
    <name type="scientific">Sherman virus</name>
    <dbReference type="NCBI Taxonomy" id="1888323"/>
    <lineage>
        <taxon>Viruses</taxon>
    </lineage>
</organism>
<dbReference type="GO" id="GO:0006351">
    <property type="term" value="P:DNA-templated transcription"/>
    <property type="evidence" value="ECO:0007669"/>
    <property type="project" value="InterPro"/>
</dbReference>
<dbReference type="Pfam" id="PF00680">
    <property type="entry name" value="RdRP_1"/>
    <property type="match status" value="1"/>
</dbReference>
<keyword evidence="5" id="KW-0808">Transferase</keyword>
<comment type="catalytic activity">
    <reaction evidence="3">
        <text>RNA(n) + a ribonucleoside 5'-triphosphate = RNA(n+1) + diphosphate</text>
        <dbReference type="Rhea" id="RHEA:21248"/>
        <dbReference type="Rhea" id="RHEA-COMP:14527"/>
        <dbReference type="Rhea" id="RHEA-COMP:17342"/>
        <dbReference type="ChEBI" id="CHEBI:33019"/>
        <dbReference type="ChEBI" id="CHEBI:61557"/>
        <dbReference type="ChEBI" id="CHEBI:140395"/>
        <dbReference type="EC" id="2.7.7.48"/>
    </reaction>
</comment>
<accession>A0A1B2RVP8</accession>
<evidence type="ECO:0000256" key="1">
    <source>
        <dbReference type="ARBA" id="ARBA00022741"/>
    </source>
</evidence>
<keyword evidence="2" id="KW-0693">Viral RNA replication</keyword>
<dbReference type="SUPFAM" id="SSF56672">
    <property type="entry name" value="DNA/RNA polymerases"/>
    <property type="match status" value="1"/>
</dbReference>
<dbReference type="GO" id="GO:0039694">
    <property type="term" value="P:viral RNA genome replication"/>
    <property type="evidence" value="ECO:0007669"/>
    <property type="project" value="InterPro"/>
</dbReference>
<proteinExistence type="predicted"/>
<dbReference type="GO" id="GO:0000166">
    <property type="term" value="F:nucleotide binding"/>
    <property type="evidence" value="ECO:0007669"/>
    <property type="project" value="UniProtKB-KW"/>
</dbReference>
<feature type="domain" description="RdRp catalytic" evidence="4">
    <location>
        <begin position="163"/>
        <end position="285"/>
    </location>
</feature>
<dbReference type="PRINTS" id="PR00914">
    <property type="entry name" value="LVIRUSRNAPOL"/>
</dbReference>
<evidence type="ECO:0000256" key="2">
    <source>
        <dbReference type="ARBA" id="ARBA00022953"/>
    </source>
</evidence>
<dbReference type="InterPro" id="IPR007094">
    <property type="entry name" value="RNA-dir_pol_PSvirus"/>
</dbReference>
<dbReference type="PROSITE" id="PS50507">
    <property type="entry name" value="RDRP_SSRNA_POS"/>
    <property type="match status" value="1"/>
</dbReference>
<dbReference type="InterPro" id="IPR001205">
    <property type="entry name" value="RNA-dir_pol_C"/>
</dbReference>
<dbReference type="EMBL" id="KX580896">
    <property type="protein sequence ID" value="AOC55075.1"/>
    <property type="molecule type" value="Genomic_RNA"/>
</dbReference>
<dbReference type="InterPro" id="IPR001795">
    <property type="entry name" value="RNA-dir_pol_luteovirus"/>
</dbReference>
<name>A0A1B2RVP8_9VIRU</name>
<keyword evidence="5" id="KW-0696">RNA-directed RNA polymerase</keyword>
<evidence type="ECO:0000256" key="3">
    <source>
        <dbReference type="ARBA" id="ARBA00048744"/>
    </source>
</evidence>
<dbReference type="GO" id="GO:0003723">
    <property type="term" value="F:RNA binding"/>
    <property type="evidence" value="ECO:0007669"/>
    <property type="project" value="InterPro"/>
</dbReference>
<dbReference type="GO" id="GO:0003968">
    <property type="term" value="F:RNA-directed RNA polymerase activity"/>
    <property type="evidence" value="ECO:0007669"/>
    <property type="project" value="UniProtKB-KW"/>
</dbReference>
<sequence>MNPTIRAKVVQRIVDELEPARWSIPEDFLTFSHFERVVKELEWNSSPGYPYCITTPTNRILFGVEEGIPSQQSMNRVWEMVQRQIRERMADPIRFFVKPEPHSNRKLKDERYRLISSVSVIDQIIDHMLFDDMNHALIANCDRTPIKAGWTPMKGGWRWIPKHGVESTDKQAFDHTAMGWQFEVELDIRKKLCNNMNPLWEELALWRYSMLFMEPIFVTSGGLLLKQRRPGIMKSGCVNTITTNSIIQLIIHYRVALELGIDLRFIWAMGDDVIQEKQEQLFYDLLSQYVIVKEKSSHVEFAGYRYNWRTIEPLYRAKHAFNLLHQKVSYLKETADAYALLYAKSSSSGLMRKVLSEIHPSLATQEFLDALWDEA</sequence>
<keyword evidence="1" id="KW-0547">Nucleotide-binding</keyword>
<keyword evidence="5" id="KW-0548">Nucleotidyltransferase</keyword>
<evidence type="ECO:0000259" key="4">
    <source>
        <dbReference type="PROSITE" id="PS50507"/>
    </source>
</evidence>